<sequence length="214" mass="24395">MKTNRIIFLSPHTDDSELGSGGTISKMVENGADVWVVAFSKCEKSIKNSGLTDSKTLVSEFHNSMDVLGVAENRRITLDFEVREFQRDRQLLLDNMIKISKEISPDTVVFPSKSDIHQDHSSVYLEAMRTFKNCSMWCYEMIWNNFGFDPNMFISLNSSQIEKKIAALSCYDSQKHTLKKGYFNDSFIRGLAVARGIQCGCDFAESFEAIRIIW</sequence>
<evidence type="ECO:0000313" key="1">
    <source>
        <dbReference type="EMBL" id="BDB96024.1"/>
    </source>
</evidence>
<reference evidence="1" key="1">
    <citation type="submission" date="2021-10" db="EMBL/GenBank/DDBJ databases">
        <title>Genome Sequence of The Candidatus Hydrogeosomobacter endosymbioticus, an Intracellular Bacterial Symbiont of the Anaerobic Ciliate GW7.</title>
        <authorList>
            <person name="Shiohama Y."/>
            <person name="Shinzato N."/>
        </authorList>
    </citation>
    <scope>NUCLEOTIDE SEQUENCE [LARGE SCALE GENOMIC DNA]</scope>
    <source>
        <strain evidence="1">200920</strain>
    </source>
</reference>
<evidence type="ECO:0000313" key="2">
    <source>
        <dbReference type="Proteomes" id="UP001320209"/>
    </source>
</evidence>
<proteinExistence type="predicted"/>
<dbReference type="SUPFAM" id="SSF102588">
    <property type="entry name" value="LmbE-like"/>
    <property type="match status" value="1"/>
</dbReference>
<dbReference type="InterPro" id="IPR024078">
    <property type="entry name" value="LmbE-like_dom_sf"/>
</dbReference>
<gene>
    <name evidence="1" type="ORF">HYD_1570</name>
</gene>
<dbReference type="Pfam" id="PF02585">
    <property type="entry name" value="PIG-L"/>
    <property type="match status" value="1"/>
</dbReference>
<dbReference type="Proteomes" id="UP001320209">
    <property type="component" value="Chromosome"/>
</dbReference>
<protein>
    <recommendedName>
        <fullName evidence="3">LmbE family protein</fullName>
    </recommendedName>
</protein>
<dbReference type="EMBL" id="AP025225">
    <property type="protein sequence ID" value="BDB96024.1"/>
    <property type="molecule type" value="Genomic_DNA"/>
</dbReference>
<name>A0ABN6L2S3_9PROT</name>
<accession>A0ABN6L2S3</accession>
<keyword evidence="2" id="KW-1185">Reference proteome</keyword>
<dbReference type="PANTHER" id="PTHR12993:SF29">
    <property type="entry name" value="BLR3841 PROTEIN"/>
    <property type="match status" value="1"/>
</dbReference>
<organism evidence="1 2">
    <name type="scientific">Candidatus Hydrogenosomobacter endosymbioticus</name>
    <dbReference type="NCBI Taxonomy" id="2558174"/>
    <lineage>
        <taxon>Bacteria</taxon>
        <taxon>Pseudomonadati</taxon>
        <taxon>Pseudomonadota</taxon>
        <taxon>Alphaproteobacteria</taxon>
        <taxon>Holosporales</taxon>
        <taxon>Holosporaceae</taxon>
        <taxon>Candidatus Hydrogenosomobacter</taxon>
    </lineage>
</organism>
<evidence type="ECO:0008006" key="3">
    <source>
        <dbReference type="Google" id="ProtNLM"/>
    </source>
</evidence>
<dbReference type="Gene3D" id="3.40.50.10320">
    <property type="entry name" value="LmbE-like"/>
    <property type="match status" value="1"/>
</dbReference>
<dbReference type="InterPro" id="IPR003737">
    <property type="entry name" value="GlcNAc_PI_deacetylase-related"/>
</dbReference>
<dbReference type="PANTHER" id="PTHR12993">
    <property type="entry name" value="N-ACETYLGLUCOSAMINYL-PHOSPHATIDYLINOSITOL DE-N-ACETYLASE-RELATED"/>
    <property type="match status" value="1"/>
</dbReference>